<keyword evidence="2" id="KW-1185">Reference proteome</keyword>
<evidence type="ECO:0000313" key="1">
    <source>
        <dbReference type="EMBL" id="KAF3844402.1"/>
    </source>
</evidence>
<comment type="caution">
    <text evidence="1">The sequence shown here is derived from an EMBL/GenBank/DDBJ whole genome shotgun (WGS) entry which is preliminary data.</text>
</comment>
<accession>A0A7J5Y4S4</accession>
<organism evidence="1 2">
    <name type="scientific">Dissostichus mawsoni</name>
    <name type="common">Antarctic cod</name>
    <dbReference type="NCBI Taxonomy" id="36200"/>
    <lineage>
        <taxon>Eukaryota</taxon>
        <taxon>Metazoa</taxon>
        <taxon>Chordata</taxon>
        <taxon>Craniata</taxon>
        <taxon>Vertebrata</taxon>
        <taxon>Euteleostomi</taxon>
        <taxon>Actinopterygii</taxon>
        <taxon>Neopterygii</taxon>
        <taxon>Teleostei</taxon>
        <taxon>Neoteleostei</taxon>
        <taxon>Acanthomorphata</taxon>
        <taxon>Eupercaria</taxon>
        <taxon>Perciformes</taxon>
        <taxon>Notothenioidei</taxon>
        <taxon>Nototheniidae</taxon>
        <taxon>Dissostichus</taxon>
    </lineage>
</organism>
<evidence type="ECO:0000313" key="2">
    <source>
        <dbReference type="Proteomes" id="UP000518266"/>
    </source>
</evidence>
<reference evidence="1 2" key="1">
    <citation type="submission" date="2020-03" db="EMBL/GenBank/DDBJ databases">
        <title>Dissostichus mawsoni Genome sequencing and assembly.</title>
        <authorList>
            <person name="Park H."/>
        </authorList>
    </citation>
    <scope>NUCLEOTIDE SEQUENCE [LARGE SCALE GENOMIC DNA]</scope>
    <source>
        <strain evidence="1">DM0001</strain>
        <tissue evidence="1">Muscle</tissue>
    </source>
</reference>
<gene>
    <name evidence="1" type="ORF">F7725_007565</name>
</gene>
<name>A0A7J5Y4S4_DISMA</name>
<sequence length="183" mass="20784">MLKFSIPQLLSLNHSNAPTCTSVIKQLGLLRRHHYIHRSQRRRQTVYSQHGDAEIPSIHSVCRRVAHLTRHQSPVTAGSNRARNIARPLHEYTESIARPPHTKESGKLSTQQSQIRFRNLRNINPDIMTLDLQHISSANFSSVNESVAYYNQSLNSLLDLHPPQNQDGHLLALSPWYTASCGE</sequence>
<protein>
    <submittedName>
        <fullName evidence="1">Uncharacterized protein</fullName>
    </submittedName>
</protein>
<dbReference type="EMBL" id="JAAKFY010000015">
    <property type="protein sequence ID" value="KAF3844402.1"/>
    <property type="molecule type" value="Genomic_DNA"/>
</dbReference>
<proteinExistence type="predicted"/>
<dbReference type="Proteomes" id="UP000518266">
    <property type="component" value="Unassembled WGS sequence"/>
</dbReference>
<dbReference type="AlphaFoldDB" id="A0A7J5Y4S4"/>
<dbReference type="OrthoDB" id="419189at2759"/>